<gene>
    <name evidence="1" type="ORF">Vadar_031877</name>
</gene>
<dbReference type="EMBL" id="CM037154">
    <property type="protein sequence ID" value="KAH7861864.1"/>
    <property type="molecule type" value="Genomic_DNA"/>
</dbReference>
<evidence type="ECO:0000313" key="2">
    <source>
        <dbReference type="Proteomes" id="UP000828048"/>
    </source>
</evidence>
<evidence type="ECO:0000313" key="1">
    <source>
        <dbReference type="EMBL" id="KAH7861864.1"/>
    </source>
</evidence>
<sequence>MVDGNLQWSINNVSFYLPNTPYLIVVKNKWHNVFNQTSPPDGYDFRDYDIFSPPKNVNATSSSSIYKLPFNSVVDVIIQNANTMTPNNSETHPWHLHGHDFWVMGHGKGKFDVKNDPKKFNLVNPAMKNTVVVQPWGWVALRFRADNP</sequence>
<keyword evidence="2" id="KW-1185">Reference proteome</keyword>
<dbReference type="Proteomes" id="UP000828048">
    <property type="component" value="Chromosome 4"/>
</dbReference>
<comment type="caution">
    <text evidence="1">The sequence shown here is derived from an EMBL/GenBank/DDBJ whole genome shotgun (WGS) entry which is preliminary data.</text>
</comment>
<proteinExistence type="predicted"/>
<protein>
    <submittedName>
        <fullName evidence="1">Uncharacterized protein</fullName>
    </submittedName>
</protein>
<name>A0ACB7Z7H4_9ERIC</name>
<reference evidence="1 2" key="1">
    <citation type="journal article" date="2021" name="Hortic Res">
        <title>High-quality reference genome and annotation aids understanding of berry development for evergreen blueberry (Vaccinium darrowii).</title>
        <authorList>
            <person name="Yu J."/>
            <person name="Hulse-Kemp A.M."/>
            <person name="Babiker E."/>
            <person name="Staton M."/>
        </authorList>
    </citation>
    <scope>NUCLEOTIDE SEQUENCE [LARGE SCALE GENOMIC DNA]</scope>
    <source>
        <strain evidence="2">cv. NJ 8807/NJ 8810</strain>
        <tissue evidence="1">Young leaf</tissue>
    </source>
</reference>
<accession>A0ACB7Z7H4</accession>
<organism evidence="1 2">
    <name type="scientific">Vaccinium darrowii</name>
    <dbReference type="NCBI Taxonomy" id="229202"/>
    <lineage>
        <taxon>Eukaryota</taxon>
        <taxon>Viridiplantae</taxon>
        <taxon>Streptophyta</taxon>
        <taxon>Embryophyta</taxon>
        <taxon>Tracheophyta</taxon>
        <taxon>Spermatophyta</taxon>
        <taxon>Magnoliopsida</taxon>
        <taxon>eudicotyledons</taxon>
        <taxon>Gunneridae</taxon>
        <taxon>Pentapetalae</taxon>
        <taxon>asterids</taxon>
        <taxon>Ericales</taxon>
        <taxon>Ericaceae</taxon>
        <taxon>Vaccinioideae</taxon>
        <taxon>Vaccinieae</taxon>
        <taxon>Vaccinium</taxon>
    </lineage>
</organism>